<proteinExistence type="predicted"/>
<comment type="caution">
    <text evidence="1">The sequence shown here is derived from an EMBL/GenBank/DDBJ whole genome shotgun (WGS) entry which is preliminary data.</text>
</comment>
<dbReference type="AlphaFoldDB" id="A0A511VC16"/>
<evidence type="ECO:0000313" key="2">
    <source>
        <dbReference type="Proteomes" id="UP000321157"/>
    </source>
</evidence>
<accession>A0A511VC16</accession>
<evidence type="ECO:0000313" key="1">
    <source>
        <dbReference type="EMBL" id="GEN36394.1"/>
    </source>
</evidence>
<reference evidence="1 2" key="1">
    <citation type="submission" date="2019-07" db="EMBL/GenBank/DDBJ databases">
        <title>Whole genome shotgun sequence of Aneurinibacillus danicus NBRC 102444.</title>
        <authorList>
            <person name="Hosoyama A."/>
            <person name="Uohara A."/>
            <person name="Ohji S."/>
            <person name="Ichikawa N."/>
        </authorList>
    </citation>
    <scope>NUCLEOTIDE SEQUENCE [LARGE SCALE GENOMIC DNA]</scope>
    <source>
        <strain evidence="1 2">NBRC 102444</strain>
    </source>
</reference>
<sequence length="211" mass="24104">MVSLVEYMDEKIIGLINELQERVRQSKESSKDENEVLDSFVTINDEVIPFEEKSLFGGRLRILLPETFDSMPSEIAALKYPSEKRPGLIYTNESTSINIAFNYTESPLDDTNLDTFKDNMVQVLKHSQPIAQWLEDGVKDVDGQRIGYCDFIVPTSDVPVYILLFFVALDGRTLLCTFNCTEEEMKEWKPVARGIMNSVKIDFGEKGERDI</sequence>
<dbReference type="Proteomes" id="UP000321157">
    <property type="component" value="Unassembled WGS sequence"/>
</dbReference>
<organism evidence="1 2">
    <name type="scientific">Aneurinibacillus danicus</name>
    <dbReference type="NCBI Taxonomy" id="267746"/>
    <lineage>
        <taxon>Bacteria</taxon>
        <taxon>Bacillati</taxon>
        <taxon>Bacillota</taxon>
        <taxon>Bacilli</taxon>
        <taxon>Bacillales</taxon>
        <taxon>Paenibacillaceae</taxon>
        <taxon>Aneurinibacillus group</taxon>
        <taxon>Aneurinibacillus</taxon>
    </lineage>
</organism>
<dbReference type="EMBL" id="BJXX01000184">
    <property type="protein sequence ID" value="GEN36394.1"/>
    <property type="molecule type" value="Genomic_DNA"/>
</dbReference>
<dbReference type="Gene3D" id="3.40.1000.10">
    <property type="entry name" value="Mog1/PsbP, alpha/beta/alpha sandwich"/>
    <property type="match status" value="1"/>
</dbReference>
<gene>
    <name evidence="1" type="ORF">ADA01nite_38540</name>
</gene>
<name>A0A511VC16_9BACL</name>
<protein>
    <submittedName>
        <fullName evidence="1">Uncharacterized protein</fullName>
    </submittedName>
</protein>
<keyword evidence="2" id="KW-1185">Reference proteome</keyword>